<feature type="region of interest" description="Disordered" evidence="1">
    <location>
        <begin position="32"/>
        <end position="60"/>
    </location>
</feature>
<organism evidence="2">
    <name type="scientific">Lepeophtheirus salmonis</name>
    <name type="common">Salmon louse</name>
    <name type="synonym">Caligus salmonis</name>
    <dbReference type="NCBI Taxonomy" id="72036"/>
    <lineage>
        <taxon>Eukaryota</taxon>
        <taxon>Metazoa</taxon>
        <taxon>Ecdysozoa</taxon>
        <taxon>Arthropoda</taxon>
        <taxon>Crustacea</taxon>
        <taxon>Multicrustacea</taxon>
        <taxon>Hexanauplia</taxon>
        <taxon>Copepoda</taxon>
        <taxon>Siphonostomatoida</taxon>
        <taxon>Caligidae</taxon>
        <taxon>Lepeophtheirus</taxon>
    </lineage>
</organism>
<reference evidence="2" key="1">
    <citation type="submission" date="2014-05" db="EMBL/GenBank/DDBJ databases">
        <authorList>
            <person name="Chronopoulou M."/>
        </authorList>
    </citation>
    <scope>NUCLEOTIDE SEQUENCE</scope>
    <source>
        <tissue evidence="2">Whole organism</tissue>
    </source>
</reference>
<name>A0A0K2UDB6_LEPSM</name>
<evidence type="ECO:0000256" key="1">
    <source>
        <dbReference type="SAM" id="MobiDB-lite"/>
    </source>
</evidence>
<sequence length="60" mass="7203">MGKRRLCEIEERSQEMMLKDYFHGLQFKTLTLDKHQPKKNAGTRDNSHRKNQPIHLLKLN</sequence>
<dbReference type="EMBL" id="HACA01018556">
    <property type="protein sequence ID" value="CDW35917.1"/>
    <property type="molecule type" value="Transcribed_RNA"/>
</dbReference>
<proteinExistence type="predicted"/>
<dbReference type="AlphaFoldDB" id="A0A0K2UDB6"/>
<accession>A0A0K2UDB6</accession>
<evidence type="ECO:0000313" key="2">
    <source>
        <dbReference type="EMBL" id="CDW35917.1"/>
    </source>
</evidence>
<protein>
    <submittedName>
        <fullName evidence="2">Uncharacterized protein</fullName>
    </submittedName>
</protein>